<dbReference type="Pfam" id="PF00069">
    <property type="entry name" value="Pkinase"/>
    <property type="match status" value="1"/>
</dbReference>
<dbReference type="OrthoDB" id="289469at2759"/>
<evidence type="ECO:0000259" key="8">
    <source>
        <dbReference type="PROSITE" id="PS50011"/>
    </source>
</evidence>
<keyword evidence="2" id="KW-0808">Transferase</keyword>
<evidence type="ECO:0000313" key="10">
    <source>
        <dbReference type="Proteomes" id="UP000689195"/>
    </source>
</evidence>
<gene>
    <name evidence="9" type="ORF">PPENT_87.1.T1160057</name>
</gene>
<dbReference type="PROSITE" id="PS00108">
    <property type="entry name" value="PROTEIN_KINASE_ST"/>
    <property type="match status" value="1"/>
</dbReference>
<evidence type="ECO:0000313" key="9">
    <source>
        <dbReference type="EMBL" id="CAD8197676.1"/>
    </source>
</evidence>
<dbReference type="GO" id="GO:0004674">
    <property type="term" value="F:protein serine/threonine kinase activity"/>
    <property type="evidence" value="ECO:0007669"/>
    <property type="project" value="UniProtKB-KW"/>
</dbReference>
<evidence type="ECO:0000256" key="2">
    <source>
        <dbReference type="ARBA" id="ARBA00022679"/>
    </source>
</evidence>
<accession>A0A8S1X9H8</accession>
<feature type="binding site" evidence="6">
    <location>
        <position position="156"/>
    </location>
    <ligand>
        <name>ATP</name>
        <dbReference type="ChEBI" id="CHEBI:30616"/>
    </ligand>
</feature>
<evidence type="ECO:0000256" key="1">
    <source>
        <dbReference type="ARBA" id="ARBA00022527"/>
    </source>
</evidence>
<dbReference type="Proteomes" id="UP000689195">
    <property type="component" value="Unassembled WGS sequence"/>
</dbReference>
<proteinExistence type="inferred from homology"/>
<keyword evidence="5 6" id="KW-0067">ATP-binding</keyword>
<evidence type="ECO:0000256" key="6">
    <source>
        <dbReference type="PROSITE-ProRule" id="PRU10141"/>
    </source>
</evidence>
<dbReference type="GO" id="GO:0007165">
    <property type="term" value="P:signal transduction"/>
    <property type="evidence" value="ECO:0007669"/>
    <property type="project" value="TreeGrafter"/>
</dbReference>
<evidence type="ECO:0000256" key="5">
    <source>
        <dbReference type="ARBA" id="ARBA00022840"/>
    </source>
</evidence>
<comment type="similarity">
    <text evidence="7">Belongs to the protein kinase superfamily.</text>
</comment>
<dbReference type="InterPro" id="IPR008271">
    <property type="entry name" value="Ser/Thr_kinase_AS"/>
</dbReference>
<dbReference type="InterPro" id="IPR017441">
    <property type="entry name" value="Protein_kinase_ATP_BS"/>
</dbReference>
<dbReference type="InterPro" id="IPR000719">
    <property type="entry name" value="Prot_kinase_dom"/>
</dbReference>
<feature type="domain" description="Protein kinase" evidence="8">
    <location>
        <begin position="127"/>
        <end position="380"/>
    </location>
</feature>
<dbReference type="PANTHER" id="PTHR43895">
    <property type="entry name" value="CALCIUM/CALMODULIN-DEPENDENT PROTEIN KINASE KINASE-RELATED"/>
    <property type="match status" value="1"/>
</dbReference>
<dbReference type="FunFam" id="1.10.510.10:FF:000945">
    <property type="entry name" value="Uncharacterized protein"/>
    <property type="match status" value="1"/>
</dbReference>
<dbReference type="GO" id="GO:0005524">
    <property type="term" value="F:ATP binding"/>
    <property type="evidence" value="ECO:0007669"/>
    <property type="project" value="UniProtKB-UniRule"/>
</dbReference>
<dbReference type="SMART" id="SM00220">
    <property type="entry name" value="S_TKc"/>
    <property type="match status" value="1"/>
</dbReference>
<protein>
    <recommendedName>
        <fullName evidence="8">Protein kinase domain-containing protein</fullName>
    </recommendedName>
</protein>
<organism evidence="9 10">
    <name type="scientific">Paramecium pentaurelia</name>
    <dbReference type="NCBI Taxonomy" id="43138"/>
    <lineage>
        <taxon>Eukaryota</taxon>
        <taxon>Sar</taxon>
        <taxon>Alveolata</taxon>
        <taxon>Ciliophora</taxon>
        <taxon>Intramacronucleata</taxon>
        <taxon>Oligohymenophorea</taxon>
        <taxon>Peniculida</taxon>
        <taxon>Parameciidae</taxon>
        <taxon>Paramecium</taxon>
    </lineage>
</organism>
<evidence type="ECO:0000256" key="7">
    <source>
        <dbReference type="RuleBase" id="RU000304"/>
    </source>
</evidence>
<dbReference type="EMBL" id="CAJJDO010000116">
    <property type="protein sequence ID" value="CAD8197676.1"/>
    <property type="molecule type" value="Genomic_DNA"/>
</dbReference>
<dbReference type="PROSITE" id="PS00107">
    <property type="entry name" value="PROTEIN_KINASE_ATP"/>
    <property type="match status" value="1"/>
</dbReference>
<name>A0A8S1X9H8_9CILI</name>
<evidence type="ECO:0000256" key="3">
    <source>
        <dbReference type="ARBA" id="ARBA00022741"/>
    </source>
</evidence>
<keyword evidence="1 7" id="KW-0723">Serine/threonine-protein kinase</keyword>
<keyword evidence="3 6" id="KW-0547">Nucleotide-binding</keyword>
<comment type="caution">
    <text evidence="9">The sequence shown here is derived from an EMBL/GenBank/DDBJ whole genome shotgun (WGS) entry which is preliminary data.</text>
</comment>
<sequence length="495" mass="58013">MESLMLLNYKSILFESDQPIWKKVDKNIRLNEFTKEELFYYSKKHKDYKKKTFARKDSIILKFGKGEDDIMCFNVSNFILEIINHEKLGSGLKLIWNTYCFEVFGQIEQWNRDLKKYCIQYNLKTKYTLGKKLGNGSFADVYLLIHKESKQEFAVKIYDKSSTKFDLTCVKQELDILRQMDHPFTSQIIETYESSKYLYLIQEFYKYGSLYDYLLQTQITEDDAIKTTYKLLEALVNIHSKGVLHRDIKPENILLRKPNLEDIVISDFGLAVYYNENGKYNHQRAGTPGSIAPEILKDQNYDYKVDVYGLGIVLYQMLTSKQSPFYNQNYQKMLSENQEGFIDYSLMNSSSQTIDLLTKMLDPDPSARYTVIQAKQDQVFKKYNRQTIIIKRKKIVQDKTASSFSPRSNSIFFSPSPKQTPPIIISSPKNCSQFNKRILGIPLRSKNDDRRQFFSPNSFINNGIPQNSTRKHYQMSTNQTRKSIYQGINSYKPAF</sequence>
<dbReference type="PROSITE" id="PS50011">
    <property type="entry name" value="PROTEIN_KINASE_DOM"/>
    <property type="match status" value="1"/>
</dbReference>
<reference evidence="9" key="1">
    <citation type="submission" date="2021-01" db="EMBL/GenBank/DDBJ databases">
        <authorList>
            <consortium name="Genoscope - CEA"/>
            <person name="William W."/>
        </authorList>
    </citation>
    <scope>NUCLEOTIDE SEQUENCE</scope>
</reference>
<keyword evidence="4" id="KW-0418">Kinase</keyword>
<evidence type="ECO:0000256" key="4">
    <source>
        <dbReference type="ARBA" id="ARBA00022777"/>
    </source>
</evidence>
<dbReference type="PANTHER" id="PTHR43895:SF150">
    <property type="entry name" value="SERINE_THREONINE-PROTEIN KINASE STK11"/>
    <property type="match status" value="1"/>
</dbReference>
<dbReference type="AlphaFoldDB" id="A0A8S1X9H8"/>
<keyword evidence="10" id="KW-1185">Reference proteome</keyword>